<reference evidence="2 3" key="3">
    <citation type="journal article" date="2016" name="Sci. Rep.">
        <title>Genome-wide diversity and gene expression profiling of Babesia microti isolates identify polymorphic genes that mediate host-pathogen interactions.</title>
        <authorList>
            <person name="Silva J.C."/>
            <person name="Cornillot E."/>
            <person name="McCracken C."/>
            <person name="Usmani-Brown S."/>
            <person name="Dwivedi A."/>
            <person name="Ifeonu O.O."/>
            <person name="Crabtree J."/>
            <person name="Gotia H.T."/>
            <person name="Virji A.Z."/>
            <person name="Reynes C."/>
            <person name="Colinge J."/>
            <person name="Kumar V."/>
            <person name="Lawres L."/>
            <person name="Pazzi J.E."/>
            <person name="Pablo J.V."/>
            <person name="Hung C."/>
            <person name="Brancato J."/>
            <person name="Kumari P."/>
            <person name="Orvis J."/>
            <person name="Tretina K."/>
            <person name="Chibucos M."/>
            <person name="Ott S."/>
            <person name="Sadzewicz L."/>
            <person name="Sengamalay N."/>
            <person name="Shetty A.C."/>
            <person name="Su Q."/>
            <person name="Tallon L."/>
            <person name="Fraser C.M."/>
            <person name="Frutos R."/>
            <person name="Molina D.M."/>
            <person name="Krause P.J."/>
            <person name="Ben Mamoun C."/>
        </authorList>
    </citation>
    <scope>NUCLEOTIDE SEQUENCE [LARGE SCALE GENOMIC DNA]</scope>
    <source>
        <strain evidence="2 3">RI</strain>
    </source>
</reference>
<reference evidence="2 3" key="2">
    <citation type="journal article" date="2013" name="PLoS ONE">
        <title>Whole genome mapping and re-organization of the nuclear and mitochondrial genomes of Babesia microti isolates.</title>
        <authorList>
            <person name="Cornillot E."/>
            <person name="Dassouli A."/>
            <person name="Garg A."/>
            <person name="Pachikara N."/>
            <person name="Randazzo S."/>
            <person name="Depoix D."/>
            <person name="Carcy B."/>
            <person name="Delbecq S."/>
            <person name="Frutos R."/>
            <person name="Silva J.C."/>
            <person name="Sutton R."/>
            <person name="Krause P.J."/>
            <person name="Mamoun C.B."/>
        </authorList>
    </citation>
    <scope>NUCLEOTIDE SEQUENCE [LARGE SCALE GENOMIC DNA]</scope>
    <source>
        <strain evidence="2 3">RI</strain>
    </source>
</reference>
<sequence>MAWIVGSSDICYLIVWSFCGCDEFIVGQIMAHTDKNDFIQKSLCHEECLKCDVAKRIWLEGKASLHWNLENNKRSFLSHAIDSDIKCDSLTNSGDKFYDVETIDIVKDLPTKQPKFDAYEYNSGLEKIIFYNSDDKDRNYRYFGNKINLTRHVFKTRVKKRKLDSSLLAASPAAPWSKCAVGSTVDTLDGSCKDKSTLTGLMRCGERVNRDEKAAVQETSLKYVLEQALKSIESRGDESKPPSKFISKEGVNFKGYHPSADHNELFEQAFGKLPMFDNKYTSQTSSSTPLVNAGIAGIMPIMGVSATPPESNFPMPATPGVGVTSMPNTPVGITAGQNQGTQFTPFGAGQPHPTAEVNPFAAQFPSGRRRGRSRR</sequence>
<dbReference type="KEGG" id="bmic:BMR1_03g04120"/>
<dbReference type="GeneID" id="24425471"/>
<keyword evidence="3" id="KW-1185">Reference proteome</keyword>
<organism evidence="2 3">
    <name type="scientific">Babesia microti (strain RI)</name>
    <dbReference type="NCBI Taxonomy" id="1133968"/>
    <lineage>
        <taxon>Eukaryota</taxon>
        <taxon>Sar</taxon>
        <taxon>Alveolata</taxon>
        <taxon>Apicomplexa</taxon>
        <taxon>Aconoidasida</taxon>
        <taxon>Piroplasmida</taxon>
        <taxon>Babesiidae</taxon>
        <taxon>Babesia</taxon>
    </lineage>
</organism>
<dbReference type="AlphaFoldDB" id="A0A1R4AC95"/>
<evidence type="ECO:0000313" key="3">
    <source>
        <dbReference type="Proteomes" id="UP000002899"/>
    </source>
</evidence>
<evidence type="ECO:0000256" key="1">
    <source>
        <dbReference type="SAM" id="MobiDB-lite"/>
    </source>
</evidence>
<accession>A0A1R4AC95</accession>
<dbReference type="EMBL" id="LN871598">
    <property type="protein sequence ID" value="SJK86641.1"/>
    <property type="molecule type" value="Genomic_DNA"/>
</dbReference>
<dbReference type="RefSeq" id="XP_021338774.1">
    <property type="nucleotide sequence ID" value="XM_021482230.1"/>
</dbReference>
<protein>
    <submittedName>
        <fullName evidence="2">Uncharacterized protein</fullName>
    </submittedName>
</protein>
<dbReference type="VEuPathDB" id="PiroplasmaDB:BMR1_03g04120"/>
<proteinExistence type="predicted"/>
<dbReference type="Proteomes" id="UP000002899">
    <property type="component" value="Chromosome III"/>
</dbReference>
<name>A0A1R4AC95_BABMR</name>
<feature type="region of interest" description="Disordered" evidence="1">
    <location>
        <begin position="336"/>
        <end position="375"/>
    </location>
</feature>
<evidence type="ECO:0000313" key="2">
    <source>
        <dbReference type="EMBL" id="SJK86641.1"/>
    </source>
</evidence>
<reference evidence="2 3" key="1">
    <citation type="journal article" date="2012" name="Nucleic Acids Res.">
        <title>Sequencing of the smallest Apicomplexan genome from the human pathogen Babesia microti.</title>
        <authorList>
            <person name="Cornillot E."/>
            <person name="Hadj-Kaddour K."/>
            <person name="Dassouli A."/>
            <person name="Noel B."/>
            <person name="Ranwez V."/>
            <person name="Vacherie B."/>
            <person name="Augagneur Y."/>
            <person name="Bres V."/>
            <person name="Duclos A."/>
            <person name="Randazzo S."/>
            <person name="Carcy B."/>
            <person name="Debierre-Grockiego F."/>
            <person name="Delbecq S."/>
            <person name="Moubri-Menage K."/>
            <person name="Shams-Eldin H."/>
            <person name="Usmani-Brown S."/>
            <person name="Bringaud F."/>
            <person name="Wincker P."/>
            <person name="Vivares C.P."/>
            <person name="Schwarz R.T."/>
            <person name="Schetters T.P."/>
            <person name="Krause P.J."/>
            <person name="Gorenflot A."/>
            <person name="Berry V."/>
            <person name="Barbe V."/>
            <person name="Ben Mamoun C."/>
        </authorList>
    </citation>
    <scope>NUCLEOTIDE SEQUENCE [LARGE SCALE GENOMIC DNA]</scope>
    <source>
        <strain evidence="2 3">RI</strain>
    </source>
</reference>